<dbReference type="Proteomes" id="UP000663834">
    <property type="component" value="Unassembled WGS sequence"/>
</dbReference>
<sequence length="392" mass="44472">MNNNTISAPLVCFIVCDGGPAAHFAAFATNMFNQNQLQITIHATGPALNKLKDSNLPTGLQLRSFTIDESKREQQEQVARELIDSCLKEGARTIIVDIGNKFDVLLQINSSKNNLNTDKVRFWCYYDNPEPYVPGGYSLKAEETIKASQYILFANKNLAKITSIIYSLPEKHIDLKDKTAEGIGYYPIEEVEKLIEKRYLESDSLRAENGWTNVKYLFVYFGGNNDAYFDQAFPAFLSSLSQIDKNIVKDIVFLLHQHPAAKEQNRDGILLREWLMQQNYIQAIISTLKTSDQAQIVADAALYYQTSMAPQFSLIGLPTVQVGHEVYHDVLVKFNLCYTTTNSNELAVALQNMKDKSQSSDKIQQHKGLIYNAIGYTPDWPTNLYRIIFDYK</sequence>
<gene>
    <name evidence="1" type="ORF">KQP761_LOCUS3909</name>
</gene>
<dbReference type="AlphaFoldDB" id="A0A815CGZ6"/>
<organism evidence="1 2">
    <name type="scientific">Rotaria magnacalcarata</name>
    <dbReference type="NCBI Taxonomy" id="392030"/>
    <lineage>
        <taxon>Eukaryota</taxon>
        <taxon>Metazoa</taxon>
        <taxon>Spiralia</taxon>
        <taxon>Gnathifera</taxon>
        <taxon>Rotifera</taxon>
        <taxon>Eurotatoria</taxon>
        <taxon>Bdelloidea</taxon>
        <taxon>Philodinida</taxon>
        <taxon>Philodinidae</taxon>
        <taxon>Rotaria</taxon>
    </lineage>
</organism>
<protein>
    <submittedName>
        <fullName evidence="1">Uncharacterized protein</fullName>
    </submittedName>
</protein>
<dbReference type="OrthoDB" id="9983627at2759"/>
<evidence type="ECO:0000313" key="1">
    <source>
        <dbReference type="EMBL" id="CAF1283615.1"/>
    </source>
</evidence>
<accession>A0A815CGZ6</accession>
<proteinExistence type="predicted"/>
<reference evidence="1" key="1">
    <citation type="submission" date="2021-02" db="EMBL/GenBank/DDBJ databases">
        <authorList>
            <person name="Nowell W R."/>
        </authorList>
    </citation>
    <scope>NUCLEOTIDE SEQUENCE</scope>
</reference>
<dbReference type="EMBL" id="CAJNOW010000582">
    <property type="protein sequence ID" value="CAF1283615.1"/>
    <property type="molecule type" value="Genomic_DNA"/>
</dbReference>
<comment type="caution">
    <text evidence="1">The sequence shown here is derived from an EMBL/GenBank/DDBJ whole genome shotgun (WGS) entry which is preliminary data.</text>
</comment>
<name>A0A815CGZ6_9BILA</name>
<evidence type="ECO:0000313" key="2">
    <source>
        <dbReference type="Proteomes" id="UP000663834"/>
    </source>
</evidence>